<accession>A0A3E0MKZ7</accession>
<dbReference type="Gene3D" id="3.40.710.10">
    <property type="entry name" value="DD-peptidase/beta-lactamase superfamily"/>
    <property type="match status" value="1"/>
</dbReference>
<evidence type="ECO:0000313" key="1">
    <source>
        <dbReference type="EMBL" id="REJ60177.1"/>
    </source>
</evidence>
<gene>
    <name evidence="1" type="ORF">DWQ56_02740</name>
</gene>
<protein>
    <recommendedName>
        <fullName evidence="3">Serine hydrolase</fullName>
    </recommendedName>
</protein>
<sequence>MLFIGLKKRVKIGKFPIEIEQKKAILPAYRQGIEQLIKRDLHPQAWKEKFFNPIQDFLGQSLPVNTQFYAKMGWTFNNRNDAAIIVSPDNKAHYILVVFGDEKKFYQDKEFFPIISRQVYKQMLKK</sequence>
<dbReference type="InterPro" id="IPR012338">
    <property type="entry name" value="Beta-lactam/transpept-like"/>
</dbReference>
<dbReference type="Proteomes" id="UP000256301">
    <property type="component" value="Unassembled WGS sequence"/>
</dbReference>
<evidence type="ECO:0008006" key="3">
    <source>
        <dbReference type="Google" id="ProtNLM"/>
    </source>
</evidence>
<organism evidence="1 2">
    <name type="scientific">Microcystis aeruginosa DA14</name>
    <dbReference type="NCBI Taxonomy" id="1987506"/>
    <lineage>
        <taxon>Bacteria</taxon>
        <taxon>Bacillati</taxon>
        <taxon>Cyanobacteriota</taxon>
        <taxon>Cyanophyceae</taxon>
        <taxon>Oscillatoriophycideae</taxon>
        <taxon>Chroococcales</taxon>
        <taxon>Microcystaceae</taxon>
        <taxon>Microcystis</taxon>
    </lineage>
</organism>
<proteinExistence type="predicted"/>
<dbReference type="EMBL" id="QQWE01000001">
    <property type="protein sequence ID" value="REJ60177.1"/>
    <property type="molecule type" value="Genomic_DNA"/>
</dbReference>
<reference evidence="1 2" key="1">
    <citation type="submission" date="2017-08" db="EMBL/GenBank/DDBJ databases">
        <title>Functional genomic and metabolic studies of the symbiotic interactions of six Microcystis-dominated communities.</title>
        <authorList>
            <person name="Li Q."/>
            <person name="Lin F."/>
        </authorList>
    </citation>
    <scope>NUCLEOTIDE SEQUENCE [LARGE SCALE GENOMIC DNA]</scope>
    <source>
        <strain evidence="1">DA14</strain>
    </source>
</reference>
<comment type="caution">
    <text evidence="1">The sequence shown here is derived from an EMBL/GenBank/DDBJ whole genome shotgun (WGS) entry which is preliminary data.</text>
</comment>
<name>A0A3E0MKZ7_MICAE</name>
<dbReference type="SUPFAM" id="SSF56601">
    <property type="entry name" value="beta-lactamase/transpeptidase-like"/>
    <property type="match status" value="1"/>
</dbReference>
<dbReference type="AlphaFoldDB" id="A0A3E0MKZ7"/>
<evidence type="ECO:0000313" key="2">
    <source>
        <dbReference type="Proteomes" id="UP000256301"/>
    </source>
</evidence>